<dbReference type="EMBL" id="QXFU01000777">
    <property type="protein sequence ID" value="KAE9020966.1"/>
    <property type="molecule type" value="Genomic_DNA"/>
</dbReference>
<sequence>MKDPSMPGTADTTSLAGSSLSQANSAGGSSSETGVSDSATALFLRAQAASEENEEEILSPPATEMTTSFSSNGTTRETGTVVARSAVGTDLSDSKTAVV</sequence>
<organism evidence="2 3">
    <name type="scientific">Phytophthora rubi</name>
    <dbReference type="NCBI Taxonomy" id="129364"/>
    <lineage>
        <taxon>Eukaryota</taxon>
        <taxon>Sar</taxon>
        <taxon>Stramenopiles</taxon>
        <taxon>Oomycota</taxon>
        <taxon>Peronosporomycetes</taxon>
        <taxon>Peronosporales</taxon>
        <taxon>Peronosporaceae</taxon>
        <taxon>Phytophthora</taxon>
    </lineage>
</organism>
<accession>A0A6A3LNP3</accession>
<dbReference type="Proteomes" id="UP000435112">
    <property type="component" value="Unassembled WGS sequence"/>
</dbReference>
<protein>
    <submittedName>
        <fullName evidence="2">Uncharacterized protein</fullName>
    </submittedName>
</protein>
<reference evidence="2 3" key="1">
    <citation type="submission" date="2018-09" db="EMBL/GenBank/DDBJ databases">
        <title>Genomic investigation of the strawberry pathogen Phytophthora fragariae indicates pathogenicity is determined by transcriptional variation in three key races.</title>
        <authorList>
            <person name="Adams T.M."/>
            <person name="Armitage A.D."/>
            <person name="Sobczyk M.K."/>
            <person name="Bates H.J."/>
            <person name="Dunwell J.M."/>
            <person name="Nellist C.F."/>
            <person name="Harrison R.J."/>
        </authorList>
    </citation>
    <scope>NUCLEOTIDE SEQUENCE [LARGE SCALE GENOMIC DNA]</scope>
    <source>
        <strain evidence="2 3">SCRP324</strain>
    </source>
</reference>
<dbReference type="AlphaFoldDB" id="A0A6A3LNP3"/>
<evidence type="ECO:0000256" key="1">
    <source>
        <dbReference type="SAM" id="MobiDB-lite"/>
    </source>
</evidence>
<proteinExistence type="predicted"/>
<name>A0A6A3LNP3_9STRA</name>
<feature type="compositionally biased region" description="Polar residues" evidence="1">
    <location>
        <begin position="10"/>
        <end position="39"/>
    </location>
</feature>
<evidence type="ECO:0000313" key="2">
    <source>
        <dbReference type="EMBL" id="KAE9020966.1"/>
    </source>
</evidence>
<feature type="region of interest" description="Disordered" evidence="1">
    <location>
        <begin position="1"/>
        <end position="80"/>
    </location>
</feature>
<feature type="compositionally biased region" description="Polar residues" evidence="1">
    <location>
        <begin position="64"/>
        <end position="78"/>
    </location>
</feature>
<comment type="caution">
    <text evidence="2">The sequence shown here is derived from an EMBL/GenBank/DDBJ whole genome shotgun (WGS) entry which is preliminary data.</text>
</comment>
<dbReference type="OrthoDB" id="129564at2759"/>
<gene>
    <name evidence="2" type="ORF">PR002_g12391</name>
</gene>
<evidence type="ECO:0000313" key="3">
    <source>
        <dbReference type="Proteomes" id="UP000435112"/>
    </source>
</evidence>